<dbReference type="GO" id="GO:0003677">
    <property type="term" value="F:DNA binding"/>
    <property type="evidence" value="ECO:0007669"/>
    <property type="project" value="InterPro"/>
</dbReference>
<dbReference type="eggNOG" id="COG3093">
    <property type="taxonomic scope" value="Bacteria"/>
</dbReference>
<dbReference type="HOGENOM" id="CLU_130922_0_0_10"/>
<evidence type="ECO:0000313" key="2">
    <source>
        <dbReference type="Proteomes" id="UP000002774"/>
    </source>
</evidence>
<keyword evidence="2" id="KW-1185">Reference proteome</keyword>
<reference evidence="1" key="1">
    <citation type="submission" date="2011-09" db="EMBL/GenBank/DDBJ databases">
        <title>The permanent draft genome of Mucilaginibacter paludis DSM 18603.</title>
        <authorList>
            <consortium name="US DOE Joint Genome Institute (JGI-PGF)"/>
            <person name="Lucas S."/>
            <person name="Han J."/>
            <person name="Lapidus A."/>
            <person name="Bruce D."/>
            <person name="Goodwin L."/>
            <person name="Pitluck S."/>
            <person name="Peters L."/>
            <person name="Kyrpides N."/>
            <person name="Mavromatis K."/>
            <person name="Ivanova N."/>
            <person name="Mikhailova N."/>
            <person name="Held B."/>
            <person name="Detter J.C."/>
            <person name="Tapia R."/>
            <person name="Han C."/>
            <person name="Land M."/>
            <person name="Hauser L."/>
            <person name="Markowitz V."/>
            <person name="Cheng J.-F."/>
            <person name="Hugenholtz P."/>
            <person name="Woyke T."/>
            <person name="Wu D."/>
            <person name="Tindall B."/>
            <person name="Brambilla E."/>
            <person name="Klenk H.-P."/>
            <person name="Eisen J.A."/>
        </authorList>
    </citation>
    <scope>NUCLEOTIDE SEQUENCE [LARGE SCALE GENOMIC DNA]</scope>
    <source>
        <strain evidence="1">DSM 18603</strain>
    </source>
</reference>
<evidence type="ECO:0008006" key="3">
    <source>
        <dbReference type="Google" id="ProtNLM"/>
    </source>
</evidence>
<evidence type="ECO:0000313" key="1">
    <source>
        <dbReference type="EMBL" id="EHQ30071.1"/>
    </source>
</evidence>
<dbReference type="SUPFAM" id="SSF47413">
    <property type="entry name" value="lambda repressor-like DNA-binding domains"/>
    <property type="match status" value="1"/>
</dbReference>
<dbReference type="AlphaFoldDB" id="H1YB38"/>
<proteinExistence type="predicted"/>
<organism evidence="1 2">
    <name type="scientific">Mucilaginibacter paludis DSM 18603</name>
    <dbReference type="NCBI Taxonomy" id="714943"/>
    <lineage>
        <taxon>Bacteria</taxon>
        <taxon>Pseudomonadati</taxon>
        <taxon>Bacteroidota</taxon>
        <taxon>Sphingobacteriia</taxon>
        <taxon>Sphingobacteriales</taxon>
        <taxon>Sphingobacteriaceae</taxon>
        <taxon>Mucilaginibacter</taxon>
    </lineage>
</organism>
<dbReference type="EMBL" id="CM001403">
    <property type="protein sequence ID" value="EHQ30071.1"/>
    <property type="molecule type" value="Genomic_DNA"/>
</dbReference>
<dbReference type="OrthoDB" id="672239at2"/>
<name>H1YB38_9SPHI</name>
<dbReference type="STRING" id="714943.Mucpa_6012"/>
<dbReference type="Proteomes" id="UP000002774">
    <property type="component" value="Chromosome"/>
</dbReference>
<gene>
    <name evidence="1" type="ORF">Mucpa_6012</name>
</gene>
<dbReference type="Gene3D" id="1.10.260.40">
    <property type="entry name" value="lambda repressor-like DNA-binding domains"/>
    <property type="match status" value="1"/>
</dbReference>
<dbReference type="InterPro" id="IPR010982">
    <property type="entry name" value="Lambda_DNA-bd_dom_sf"/>
</dbReference>
<dbReference type="RefSeq" id="WP_008511585.1">
    <property type="nucleotide sequence ID" value="NZ_CM001403.1"/>
</dbReference>
<accession>H1YB38</accession>
<protein>
    <recommendedName>
        <fullName evidence="3">Plasmid maintenance system antidote protein, XRE family</fullName>
    </recommendedName>
</protein>
<sequence length="175" mass="20359">MSTTKKDKQLREYSSMVTEVTIGPHDGNKRSKAKADEMAALAKLHHSKRSPQRILKNAMLAVQYRMEHYLQDDTVSFENTCTIEYFVTDFLKVLGINKTAFAGFIEIDGANLNKYYRGDRKFNTELALKFGHFFHTPADLWLKIQIKNELIALQKEKQADEKYIKYDYEKLLQIA</sequence>